<name>A0A162KHW3_CORDF</name>
<sequence>MEAMTRDKWESKILLEAIYNIIKALRNPAHARYVSAEKDAALAWYSGSGGLSGGILELPGRPDGFSPAKPCYLMQETFLDKYKPQCHFPYITSLLLEHLYRIDETMGNWAPVPLDRTYPGNNPQFGAAIIDITDMGNITYETVYVLMYPGATDGAEAQLAFMRALFASNISAPLQRKFASGVLYGERFAKTRLLKELKPPAAVFPVSTMVFRRHDLGSGYTLYRFALDRMLLGPETLVARLLYTLPQIKTTFRITGSLRGPDSLGADEAKGRLRPHLLVVDSEVQLYRDNLRAVLGDRWTLLAKNEINSFQCIFVRGRGRTGLQFAMVNQFLALEAPDADRSQLAPKMKELCLEDLNVKERNNVLKEFSIED</sequence>
<gene>
    <name evidence="1" type="ORF">LEL_07126</name>
</gene>
<protein>
    <submittedName>
        <fullName evidence="1">Uncharacterized protein</fullName>
    </submittedName>
</protein>
<keyword evidence="2" id="KW-1185">Reference proteome</keyword>
<dbReference type="AlphaFoldDB" id="A0A162KHW3"/>
<dbReference type="OrthoDB" id="3515175at2759"/>
<evidence type="ECO:0000313" key="2">
    <source>
        <dbReference type="Proteomes" id="UP000076881"/>
    </source>
</evidence>
<comment type="caution">
    <text evidence="1">The sequence shown here is derived from an EMBL/GenBank/DDBJ whole genome shotgun (WGS) entry which is preliminary data.</text>
</comment>
<evidence type="ECO:0000313" key="1">
    <source>
        <dbReference type="EMBL" id="OAA75138.1"/>
    </source>
</evidence>
<dbReference type="Proteomes" id="UP000076881">
    <property type="component" value="Unassembled WGS sequence"/>
</dbReference>
<proteinExistence type="predicted"/>
<organism evidence="1 2">
    <name type="scientific">Akanthomyces lecanii RCEF 1005</name>
    <dbReference type="NCBI Taxonomy" id="1081108"/>
    <lineage>
        <taxon>Eukaryota</taxon>
        <taxon>Fungi</taxon>
        <taxon>Dikarya</taxon>
        <taxon>Ascomycota</taxon>
        <taxon>Pezizomycotina</taxon>
        <taxon>Sordariomycetes</taxon>
        <taxon>Hypocreomycetidae</taxon>
        <taxon>Hypocreales</taxon>
        <taxon>Cordycipitaceae</taxon>
        <taxon>Akanthomyces</taxon>
        <taxon>Cordyceps confragosa</taxon>
    </lineage>
</organism>
<accession>A0A162KHW3</accession>
<reference evidence="1 2" key="1">
    <citation type="journal article" date="2016" name="Genome Biol. Evol.">
        <title>Divergent and convergent evolution of fungal pathogenicity.</title>
        <authorList>
            <person name="Shang Y."/>
            <person name="Xiao G."/>
            <person name="Zheng P."/>
            <person name="Cen K."/>
            <person name="Zhan S."/>
            <person name="Wang C."/>
        </authorList>
    </citation>
    <scope>NUCLEOTIDE SEQUENCE [LARGE SCALE GENOMIC DNA]</scope>
    <source>
        <strain evidence="1 2">RCEF 1005</strain>
    </source>
</reference>
<dbReference type="EMBL" id="AZHF01000005">
    <property type="protein sequence ID" value="OAA75138.1"/>
    <property type="molecule type" value="Genomic_DNA"/>
</dbReference>